<protein>
    <recommendedName>
        <fullName evidence="3">Oxidoreductase component of anaerobic dehydrogenases Chaperone protein TorD</fullName>
    </recommendedName>
</protein>
<evidence type="ECO:0000313" key="2">
    <source>
        <dbReference type="EMBL" id="VAW23656.1"/>
    </source>
</evidence>
<keyword evidence="1" id="KW-0143">Chaperone</keyword>
<dbReference type="AlphaFoldDB" id="A0A3B0UV90"/>
<dbReference type="InterPro" id="IPR020945">
    <property type="entry name" value="DMSO/NO3_reduct_chaperone"/>
</dbReference>
<accession>A0A3B0UV90</accession>
<sequence length="212" mass="24974">MGKKEFINAEQKRAGILNIFSALFCQPEEELIRNKNTFEALKLYFETVNPDCIDSVQRMQKSTKRYSTQDLLIEYARLFIGPFQVQAPPYSSLYLGDNLIMSGQTMWVLDFYRKAGLAFDSKIKDLPDHIAIETEFLYYLIYNEINELKTGNIKSAQKFHVLQVHFINNHYKIWVPIFCEKILEKSTNDFFRALATCFEKFVRTWVISDYLK</sequence>
<proteinExistence type="predicted"/>
<dbReference type="SUPFAM" id="SSF89155">
    <property type="entry name" value="TorD-like"/>
    <property type="match status" value="1"/>
</dbReference>
<organism evidence="2">
    <name type="scientific">hydrothermal vent metagenome</name>
    <dbReference type="NCBI Taxonomy" id="652676"/>
    <lineage>
        <taxon>unclassified sequences</taxon>
        <taxon>metagenomes</taxon>
        <taxon>ecological metagenomes</taxon>
    </lineage>
</organism>
<dbReference type="InterPro" id="IPR050289">
    <property type="entry name" value="TorD/DmsD_chaperones"/>
</dbReference>
<dbReference type="InterPro" id="IPR036411">
    <property type="entry name" value="TorD-like_sf"/>
</dbReference>
<dbReference type="EMBL" id="UOEP01000199">
    <property type="protein sequence ID" value="VAW23656.1"/>
    <property type="molecule type" value="Genomic_DNA"/>
</dbReference>
<dbReference type="PANTHER" id="PTHR34227">
    <property type="entry name" value="CHAPERONE PROTEIN YCDY"/>
    <property type="match status" value="1"/>
</dbReference>
<dbReference type="Gene3D" id="1.10.3480.10">
    <property type="entry name" value="TorD-like"/>
    <property type="match status" value="1"/>
</dbReference>
<gene>
    <name evidence="2" type="ORF">MNBD_BACTEROID01-1714</name>
</gene>
<evidence type="ECO:0008006" key="3">
    <source>
        <dbReference type="Google" id="ProtNLM"/>
    </source>
</evidence>
<dbReference type="PANTHER" id="PTHR34227:SF1">
    <property type="entry name" value="DIMETHYL SULFOXIDE REDUCTASE CHAPERONE-RELATED"/>
    <property type="match status" value="1"/>
</dbReference>
<name>A0A3B0UV90_9ZZZZ</name>
<reference evidence="2" key="1">
    <citation type="submission" date="2018-06" db="EMBL/GenBank/DDBJ databases">
        <authorList>
            <person name="Zhirakovskaya E."/>
        </authorList>
    </citation>
    <scope>NUCLEOTIDE SEQUENCE</scope>
</reference>
<dbReference type="Pfam" id="PF02613">
    <property type="entry name" value="Nitrate_red_del"/>
    <property type="match status" value="1"/>
</dbReference>
<evidence type="ECO:0000256" key="1">
    <source>
        <dbReference type="ARBA" id="ARBA00023186"/>
    </source>
</evidence>